<dbReference type="PIRSF" id="PIRSF000428">
    <property type="entry name" value="P_Ac_trans"/>
    <property type="match status" value="1"/>
</dbReference>
<comment type="similarity">
    <text evidence="2">Belongs to the phosphate acetyltransferase and butyryltransferase family.</text>
</comment>
<evidence type="ECO:0000313" key="7">
    <source>
        <dbReference type="Proteomes" id="UP000494203"/>
    </source>
</evidence>
<evidence type="ECO:0000256" key="4">
    <source>
        <dbReference type="ARBA" id="ARBA00023315"/>
    </source>
</evidence>
<dbReference type="GO" id="GO:0008959">
    <property type="term" value="F:phosphate acetyltransferase activity"/>
    <property type="evidence" value="ECO:0007669"/>
    <property type="project" value="UniProtKB-EC"/>
</dbReference>
<gene>
    <name evidence="6" type="primary">maeB_3</name>
    <name evidence="6" type="ORF">LMG26788_04587</name>
</gene>
<dbReference type="Gene3D" id="3.40.50.10750">
    <property type="entry name" value="Isocitrate/Isopropylmalate dehydrogenase-like"/>
    <property type="match status" value="1"/>
</dbReference>
<evidence type="ECO:0000313" key="6">
    <source>
        <dbReference type="EMBL" id="CAB3907024.1"/>
    </source>
</evidence>
<dbReference type="InterPro" id="IPR002505">
    <property type="entry name" value="PTA_PTB"/>
</dbReference>
<reference evidence="6 7" key="1">
    <citation type="submission" date="2020-04" db="EMBL/GenBank/DDBJ databases">
        <authorList>
            <person name="De Canck E."/>
        </authorList>
    </citation>
    <scope>NUCLEOTIDE SEQUENCE [LARGE SCALE GENOMIC DNA]</scope>
    <source>
        <strain evidence="6 7">LMG 26788</strain>
    </source>
</reference>
<dbReference type="InterPro" id="IPR050500">
    <property type="entry name" value="Phos_Acetyltrans/Butyryltrans"/>
</dbReference>
<keyword evidence="4" id="KW-0012">Acyltransferase</keyword>
<dbReference type="InterPro" id="IPR042113">
    <property type="entry name" value="P_AcTrfase_dom1"/>
</dbReference>
<keyword evidence="6" id="KW-0560">Oxidoreductase</keyword>
<dbReference type="AlphaFoldDB" id="A0A6S7EFB9"/>
<protein>
    <submittedName>
        <fullName evidence="6">NADP-dependent malic enzyme</fullName>
        <ecNumber evidence="6">1.1.1.40</ecNumber>
    </submittedName>
</protein>
<keyword evidence="3" id="KW-0808">Transferase</keyword>
<comment type="catalytic activity">
    <reaction evidence="1">
        <text>acetyl-CoA + phosphate = acetyl phosphate + CoA</text>
        <dbReference type="Rhea" id="RHEA:19521"/>
        <dbReference type="ChEBI" id="CHEBI:22191"/>
        <dbReference type="ChEBI" id="CHEBI:43474"/>
        <dbReference type="ChEBI" id="CHEBI:57287"/>
        <dbReference type="ChEBI" id="CHEBI:57288"/>
        <dbReference type="EC" id="2.3.1.8"/>
    </reaction>
</comment>
<dbReference type="Proteomes" id="UP000494203">
    <property type="component" value="Unassembled WGS sequence"/>
</dbReference>
<evidence type="ECO:0000256" key="2">
    <source>
        <dbReference type="ARBA" id="ARBA00005656"/>
    </source>
</evidence>
<evidence type="ECO:0000256" key="1">
    <source>
        <dbReference type="ARBA" id="ARBA00000705"/>
    </source>
</evidence>
<proteinExistence type="inferred from homology"/>
<dbReference type="EMBL" id="CADIKZ010000014">
    <property type="protein sequence ID" value="CAB3907024.1"/>
    <property type="molecule type" value="Genomic_DNA"/>
</dbReference>
<dbReference type="SUPFAM" id="SSF53659">
    <property type="entry name" value="Isocitrate/Isopropylmalate dehydrogenase-like"/>
    <property type="match status" value="1"/>
</dbReference>
<feature type="domain" description="Phosphate acetyl/butaryl transferase" evidence="5">
    <location>
        <begin position="41"/>
        <end position="367"/>
    </location>
</feature>
<evidence type="ECO:0000256" key="3">
    <source>
        <dbReference type="ARBA" id="ARBA00022679"/>
    </source>
</evidence>
<name>A0A6S7EFB9_9BURK</name>
<dbReference type="PANTHER" id="PTHR43356">
    <property type="entry name" value="PHOSPHATE ACETYLTRANSFERASE"/>
    <property type="match status" value="1"/>
</dbReference>
<dbReference type="InterPro" id="IPR012147">
    <property type="entry name" value="P_Ac_Bu_trans"/>
</dbReference>
<dbReference type="GO" id="GO:0004473">
    <property type="term" value="F:malate dehydrogenase (decarboxylating) (NADP+) activity"/>
    <property type="evidence" value="ECO:0007669"/>
    <property type="project" value="UniProtKB-EC"/>
</dbReference>
<dbReference type="Gene3D" id="3.40.50.10950">
    <property type="match status" value="1"/>
</dbReference>
<organism evidence="6 7">
    <name type="scientific">Achromobacter pulmonis</name>
    <dbReference type="NCBI Taxonomy" id="1389932"/>
    <lineage>
        <taxon>Bacteria</taxon>
        <taxon>Pseudomonadati</taxon>
        <taxon>Pseudomonadota</taxon>
        <taxon>Betaproteobacteria</taxon>
        <taxon>Burkholderiales</taxon>
        <taxon>Alcaligenaceae</taxon>
        <taxon>Achromobacter</taxon>
    </lineage>
</organism>
<dbReference type="EC" id="1.1.1.40" evidence="6"/>
<keyword evidence="7" id="KW-1185">Reference proteome</keyword>
<dbReference type="PANTHER" id="PTHR43356:SF3">
    <property type="entry name" value="PHOSPHATE ACETYLTRANSFERASE"/>
    <property type="match status" value="1"/>
</dbReference>
<dbReference type="InterPro" id="IPR042112">
    <property type="entry name" value="P_AcTrfase_dom2"/>
</dbReference>
<sequence>MRIAPAVAKAAMEGGVATRPLADLEAYEEQLQQFVYHSGAFMKPLFSAAKRIVRGGGKSRIVFTEGEDERVLRAVQVVVDEGLARPILVGRPAVLLSRIEKFGLRLRLGEDVEVTNPEYDERFHQYWTTYWELMCRRGITKEMARVEMRRRLTLIGAMMVHLGDADGMVCGTVGAYHDHLRFIDEVIGRRPGANVYAAMNILLLNERTVVLVDTHVNDEPTAEQIAEFTIAAAREMGRMFLAPKVALLSRSNFGSGSSASGAKMRRALELVREAAPDLEIDGEMHGDCALDEALRLRILPSSTLKGEANLLVCPNVDAGNIAYNLLKTAAGGNVAVGPILLGANAPVHILTSSSTVRRIINMTAMTVLDANRIEG</sequence>
<evidence type="ECO:0000259" key="5">
    <source>
        <dbReference type="Pfam" id="PF01515"/>
    </source>
</evidence>
<dbReference type="Pfam" id="PF01515">
    <property type="entry name" value="PTA_PTB"/>
    <property type="match status" value="1"/>
</dbReference>
<accession>A0A6S7EFB9</accession>